<feature type="compositionally biased region" description="Polar residues" evidence="2">
    <location>
        <begin position="1425"/>
        <end position="1441"/>
    </location>
</feature>
<dbReference type="EMBL" id="JAFJZO010000004">
    <property type="protein sequence ID" value="KAG5511699.1"/>
    <property type="molecule type" value="Genomic_DNA"/>
</dbReference>
<feature type="region of interest" description="Disordered" evidence="2">
    <location>
        <begin position="1343"/>
        <end position="1373"/>
    </location>
</feature>
<accession>A0A836LLH9</accession>
<feature type="region of interest" description="Disordered" evidence="2">
    <location>
        <begin position="1291"/>
        <end position="1327"/>
    </location>
</feature>
<evidence type="ECO:0000313" key="3">
    <source>
        <dbReference type="EMBL" id="KAG5511699.1"/>
    </source>
</evidence>
<dbReference type="Proteomes" id="UP000674318">
    <property type="component" value="Unassembled WGS sequence"/>
</dbReference>
<feature type="coiled-coil region" evidence="1">
    <location>
        <begin position="320"/>
        <end position="452"/>
    </location>
</feature>
<feature type="compositionally biased region" description="Low complexity" evidence="2">
    <location>
        <begin position="1450"/>
        <end position="1466"/>
    </location>
</feature>
<feature type="compositionally biased region" description="Acidic residues" evidence="2">
    <location>
        <begin position="627"/>
        <end position="648"/>
    </location>
</feature>
<feature type="coiled-coil region" evidence="1">
    <location>
        <begin position="808"/>
        <end position="898"/>
    </location>
</feature>
<dbReference type="GeneID" id="94293313"/>
<dbReference type="GO" id="GO:0099152">
    <property type="term" value="P:regulation of neurotransmitter receptor transport, endosome to postsynaptic membrane"/>
    <property type="evidence" value="ECO:0007669"/>
    <property type="project" value="TreeGrafter"/>
</dbReference>
<evidence type="ECO:0000256" key="1">
    <source>
        <dbReference type="SAM" id="Coils"/>
    </source>
</evidence>
<feature type="region of interest" description="Disordered" evidence="2">
    <location>
        <begin position="51"/>
        <end position="73"/>
    </location>
</feature>
<gene>
    <name evidence="3" type="ORF">JKF63_07297</name>
</gene>
<dbReference type="PANTHER" id="PTHR18978">
    <property type="entry name" value="GRIP-1 ASSOCIATED PROTEIN 1"/>
    <property type="match status" value="1"/>
</dbReference>
<proteinExistence type="predicted"/>
<dbReference type="RefSeq" id="XP_067759791.1">
    <property type="nucleotide sequence ID" value="XM_067903236.1"/>
</dbReference>
<name>A0A836LLH9_9TRYP</name>
<feature type="coiled-coil region" evidence="1">
    <location>
        <begin position="952"/>
        <end position="987"/>
    </location>
</feature>
<feature type="region of interest" description="Disordered" evidence="2">
    <location>
        <begin position="1"/>
        <end position="33"/>
    </location>
</feature>
<dbReference type="OrthoDB" id="267599at2759"/>
<evidence type="ECO:0000313" key="4">
    <source>
        <dbReference type="Proteomes" id="UP000674318"/>
    </source>
</evidence>
<feature type="coiled-coil region" evidence="1">
    <location>
        <begin position="503"/>
        <end position="572"/>
    </location>
</feature>
<evidence type="ECO:0000256" key="2">
    <source>
        <dbReference type="SAM" id="MobiDB-lite"/>
    </source>
</evidence>
<feature type="region of interest" description="Disordered" evidence="2">
    <location>
        <begin position="1424"/>
        <end position="1466"/>
    </location>
</feature>
<feature type="region of interest" description="Disordered" evidence="2">
    <location>
        <begin position="602"/>
        <end position="741"/>
    </location>
</feature>
<keyword evidence="1" id="KW-0175">Coiled coil</keyword>
<dbReference type="KEGG" id="phet:94293313"/>
<dbReference type="PANTHER" id="PTHR18978:SF1">
    <property type="entry name" value="GRIP1-ASSOCIATED PROTEIN 1"/>
    <property type="match status" value="1"/>
</dbReference>
<feature type="compositionally biased region" description="Polar residues" evidence="2">
    <location>
        <begin position="1351"/>
        <end position="1361"/>
    </location>
</feature>
<feature type="compositionally biased region" description="Polar residues" evidence="2">
    <location>
        <begin position="257"/>
        <end position="268"/>
    </location>
</feature>
<reference evidence="3 4" key="1">
    <citation type="submission" date="2021-02" db="EMBL/GenBank/DDBJ databases">
        <title>Porcisia hertigi Genome sequencing and assembly.</title>
        <authorList>
            <person name="Almutairi H."/>
            <person name="Gatherer D."/>
        </authorList>
    </citation>
    <scope>NUCLEOTIDE SEQUENCE [LARGE SCALE GENOMIC DNA]</scope>
    <source>
        <strain evidence="3 4">C119</strain>
    </source>
</reference>
<keyword evidence="4" id="KW-1185">Reference proteome</keyword>
<feature type="compositionally biased region" description="Basic and acidic residues" evidence="2">
    <location>
        <begin position="185"/>
        <end position="199"/>
    </location>
</feature>
<dbReference type="InterPro" id="IPR026204">
    <property type="entry name" value="GRIPAP1"/>
</dbReference>
<feature type="coiled-coil region" evidence="1">
    <location>
        <begin position="1022"/>
        <end position="1056"/>
    </location>
</feature>
<feature type="region of interest" description="Disordered" evidence="2">
    <location>
        <begin position="144"/>
        <end position="268"/>
    </location>
</feature>
<feature type="compositionally biased region" description="Polar residues" evidence="2">
    <location>
        <begin position="213"/>
        <end position="226"/>
    </location>
</feature>
<sequence length="1466" mass="158053">MSAFTTPSRMSSTAAAGAADIRHSGSGGGSSSRRVVRSALEILMDTASPELAEKNSVEGGGSMKRKTTAPTSSFSVTYTTAPAAMPASSEAHAAVRSAVADASSAAEFSGATSAIMAHSCAEPSALDFLSPHGKDARGISVRLRQSTESRHPHRSRGPSHAPAPGAMLRLSGEHSRQSQRGRKGVGHDKRDFDDSKVDADFDEEVCAEPPPSTAVTLSPVSPSRSLSADVEAAQHALPSVAERPHGRSPSPTPASLAPQSAVRSIRQASSAAEKAWGLEGVEAEEDEAAALVIHADMEAAVGAALRRYRKERDAEEEAVLQQVSREVEEQARRHAELVEAYNVVCSDRAALQEKLTEATEVCEELRRTLQKARQTEEVQRKSLRQLEVELCHARDAQHQQGQQCTVLKADAVEWEAQRARYEKRQKTLEAELDRAREELRAKEACVAQQSHELSSLRERSAKTSVEADEDYADIHYRMRQLAQNMSSMESALRERDATIAEQAARLREASERSESEVRALTAEKEKAEAALTSARDALQRQTDEIRRRMHRLVHLEQQRDVLKDRAKAARDAIQTASMNHGRVVQSIQDLLSVTKQRLSYTVDRRGRLGPQSSTLSPRGPHRFPADACDDNMNDTLVYEDDDVDEPDDPPNHFDVSQSSSRCSSVNHTLEISSLEDDSDAGSGRPYPCTAAGATTKHRSVSSPTPRSHRTPLPSPVRVAERRRARTSSPYPSARVAAQRAPTKAFKGNASLSHAWQELRRQDSQAVLLLRELRRWVLSLTSRNQKSLHSGRVNAEGIGRNLGLSGVTAARLEQACRYLKSELEQAQAALKEAQAECQWRTLSMNKWEGDLQAARRDALVAEKRRLECEAQAETAVLVREELEVQLAELKASCAAATAVQKAAEDALVEAKYAAERGAARAEEAAQLREAAESSLAREQTMCARQAANQTALADEMEALKEKHNSVLAQLQTHQAREAAQLLKEQQQEEEGRGREVELVELRSVVETMKAAHENAAEMWKTERASLEAVVSSLETKLRALTEMSVNAKRRCATLEEQLGLHAHLERTSLQTIGEVVHHALPLPDDFLDAADGGGVSPTEKQLFRGDEEAPEMEEVVVVPAEAKSSGNGVCKKVANTSTHTRTLTRRATALSLVSARLSTPSSTSPNLTSSTAVSSVWPASALSRGGAALEAEGLTSAAALAYLRQQIASAVQKLALEVARLRQATVIQPAKVPIITQPQTMTSQSRSAATSGVWYGGEDALNSVCTHAPAEFSPPARVSGGGRTQSCMVALLPSPPSGAVNAPQSHPQRQQRYEPQRSSHNPCPFTGSALRTRTSAEAAQLSPFSVHCQGGSPPTSSQQAQRVTAGGSPGSCSLPVPAVASTAVGEHMYNVSQWCGFCPQRSPSSSASPPASHPAVSVYGKLSGEAQRSVSTRDGLSGSSFSAARGSVDGSCSPPRLPSLRALSLPR</sequence>
<dbReference type="GO" id="GO:0098887">
    <property type="term" value="P:neurotransmitter receptor transport, endosome to postsynaptic membrane"/>
    <property type="evidence" value="ECO:0007669"/>
    <property type="project" value="TreeGrafter"/>
</dbReference>
<comment type="caution">
    <text evidence="3">The sequence shown here is derived from an EMBL/GenBank/DDBJ whole genome shotgun (WGS) entry which is preliminary data.</text>
</comment>
<feature type="compositionally biased region" description="Polar residues" evidence="2">
    <location>
        <begin position="1"/>
        <end position="14"/>
    </location>
</feature>
<organism evidence="3 4">
    <name type="scientific">Porcisia hertigi</name>
    <dbReference type="NCBI Taxonomy" id="2761500"/>
    <lineage>
        <taxon>Eukaryota</taxon>
        <taxon>Discoba</taxon>
        <taxon>Euglenozoa</taxon>
        <taxon>Kinetoplastea</taxon>
        <taxon>Metakinetoplastina</taxon>
        <taxon>Trypanosomatida</taxon>
        <taxon>Trypanosomatidae</taxon>
        <taxon>Leishmaniinae</taxon>
        <taxon>Porcisia</taxon>
    </lineage>
</organism>
<protein>
    <submittedName>
        <fullName evidence="3">Uncharacterized protein</fullName>
    </submittedName>
</protein>